<name>A0AAV1C0Q8_OLDCO</name>
<proteinExistence type="predicted"/>
<reference evidence="2" key="1">
    <citation type="submission" date="2023-03" db="EMBL/GenBank/DDBJ databases">
        <authorList>
            <person name="Julca I."/>
        </authorList>
    </citation>
    <scope>NUCLEOTIDE SEQUENCE</scope>
</reference>
<dbReference type="Gene3D" id="6.10.250.3180">
    <property type="match status" value="1"/>
</dbReference>
<organism evidence="2 3">
    <name type="scientific">Oldenlandia corymbosa var. corymbosa</name>
    <dbReference type="NCBI Taxonomy" id="529605"/>
    <lineage>
        <taxon>Eukaryota</taxon>
        <taxon>Viridiplantae</taxon>
        <taxon>Streptophyta</taxon>
        <taxon>Embryophyta</taxon>
        <taxon>Tracheophyta</taxon>
        <taxon>Spermatophyta</taxon>
        <taxon>Magnoliopsida</taxon>
        <taxon>eudicotyledons</taxon>
        <taxon>Gunneridae</taxon>
        <taxon>Pentapetalae</taxon>
        <taxon>asterids</taxon>
        <taxon>lamiids</taxon>
        <taxon>Gentianales</taxon>
        <taxon>Rubiaceae</taxon>
        <taxon>Rubioideae</taxon>
        <taxon>Spermacoceae</taxon>
        <taxon>Hedyotis-Oldenlandia complex</taxon>
        <taxon>Oldenlandia</taxon>
    </lineage>
</organism>
<feature type="region of interest" description="Disordered" evidence="1">
    <location>
        <begin position="191"/>
        <end position="229"/>
    </location>
</feature>
<evidence type="ECO:0000313" key="2">
    <source>
        <dbReference type="EMBL" id="CAI9089101.1"/>
    </source>
</evidence>
<dbReference type="PANTHER" id="PTHR47543">
    <property type="entry name" value="OS08G0169600 PROTEIN"/>
    <property type="match status" value="1"/>
</dbReference>
<dbReference type="AlphaFoldDB" id="A0AAV1C0Q8"/>
<protein>
    <submittedName>
        <fullName evidence="2">OLC1v1023608C1</fullName>
    </submittedName>
</protein>
<feature type="compositionally biased region" description="Low complexity" evidence="1">
    <location>
        <begin position="210"/>
        <end position="221"/>
    </location>
</feature>
<dbReference type="GO" id="GO:0006368">
    <property type="term" value="P:transcription elongation by RNA polymerase II"/>
    <property type="evidence" value="ECO:0007669"/>
    <property type="project" value="InterPro"/>
</dbReference>
<dbReference type="GO" id="GO:0070449">
    <property type="term" value="C:elongin complex"/>
    <property type="evidence" value="ECO:0007669"/>
    <property type="project" value="InterPro"/>
</dbReference>
<dbReference type="Pfam" id="PF06881">
    <property type="entry name" value="Elongin_A"/>
    <property type="match status" value="1"/>
</dbReference>
<accession>A0AAV1C0Q8</accession>
<dbReference type="PANTHER" id="PTHR47543:SF2">
    <property type="entry name" value="RNA POLYMERASE II TRANSCRIPTION FACTOR SIII SUBUNIT A"/>
    <property type="match status" value="1"/>
</dbReference>
<evidence type="ECO:0000313" key="3">
    <source>
        <dbReference type="Proteomes" id="UP001161247"/>
    </source>
</evidence>
<evidence type="ECO:0000256" key="1">
    <source>
        <dbReference type="SAM" id="MobiDB-lite"/>
    </source>
</evidence>
<dbReference type="EMBL" id="OX459118">
    <property type="protein sequence ID" value="CAI9089101.1"/>
    <property type="molecule type" value="Genomic_DNA"/>
</dbReference>
<dbReference type="InterPro" id="IPR010684">
    <property type="entry name" value="RNA_pol_II_trans_fac_SIII_A"/>
</dbReference>
<sequence length="229" mass="26471">MAWNQKINITRRQAPSLTDLCVQVAVVNIRYLGNVGETDFHLLERILPHCNMDQLIHVEDCTEGRDLSPVTNKLWKKFYERRFGVDNVALVVERMKKRKVSFTWRQLYEAKLKDIEEQETKIVERMKQRYENAAADKQKRQVQICMKVPPSSGKRSYFGGSYSSVCNTKSNIMKKAKLDFINSREVKNRAAAKKAVQRNPSLSFARKPSEFSSPASSSKSNLPPPRKRF</sequence>
<dbReference type="Proteomes" id="UP001161247">
    <property type="component" value="Chromosome 1"/>
</dbReference>
<gene>
    <name evidence="2" type="ORF">OLC1_LOCUS1513</name>
</gene>
<keyword evidence="3" id="KW-1185">Reference proteome</keyword>